<dbReference type="PANTHER" id="PTHR43861">
    <property type="entry name" value="TRANS-ACONITATE 2-METHYLTRANSFERASE-RELATED"/>
    <property type="match status" value="1"/>
</dbReference>
<accession>A0A0G1QJN3</accession>
<evidence type="ECO:0000313" key="1">
    <source>
        <dbReference type="EMBL" id="KKU08895.1"/>
    </source>
</evidence>
<dbReference type="EMBL" id="LCKW01000009">
    <property type="protein sequence ID" value="KKU08895.1"/>
    <property type="molecule type" value="Genomic_DNA"/>
</dbReference>
<dbReference type="CDD" id="cd02440">
    <property type="entry name" value="AdoMet_MTases"/>
    <property type="match status" value="1"/>
</dbReference>
<dbReference type="Proteomes" id="UP000034354">
    <property type="component" value="Unassembled WGS sequence"/>
</dbReference>
<dbReference type="SUPFAM" id="SSF53335">
    <property type="entry name" value="S-adenosyl-L-methionine-dependent methyltransferases"/>
    <property type="match status" value="1"/>
</dbReference>
<comment type="caution">
    <text evidence="1">The sequence shown here is derived from an EMBL/GenBank/DDBJ whole genome shotgun (WGS) entry which is preliminary data.</text>
</comment>
<dbReference type="InterPro" id="IPR029063">
    <property type="entry name" value="SAM-dependent_MTases_sf"/>
</dbReference>
<protein>
    <recommendedName>
        <fullName evidence="3">Methyltransferase type 11</fullName>
    </recommendedName>
</protein>
<dbReference type="STRING" id="1618993.UX09_C0009G0002"/>
<dbReference type="Pfam" id="PF13489">
    <property type="entry name" value="Methyltransf_23"/>
    <property type="match status" value="1"/>
</dbReference>
<organism evidence="1 2">
    <name type="scientific">Candidatus Uhrbacteria bacterium GW2011_GWE2_45_35</name>
    <dbReference type="NCBI Taxonomy" id="1618993"/>
    <lineage>
        <taxon>Bacteria</taxon>
        <taxon>Candidatus Uhriibacteriota</taxon>
    </lineage>
</organism>
<dbReference type="PANTHER" id="PTHR43861:SF6">
    <property type="entry name" value="METHYLTRANSFERASE TYPE 11"/>
    <property type="match status" value="1"/>
</dbReference>
<proteinExistence type="predicted"/>
<name>A0A0G1QJN3_9BACT</name>
<reference evidence="1 2" key="1">
    <citation type="journal article" date="2015" name="Nature">
        <title>rRNA introns, odd ribosomes, and small enigmatic genomes across a large radiation of phyla.</title>
        <authorList>
            <person name="Brown C.T."/>
            <person name="Hug L.A."/>
            <person name="Thomas B.C."/>
            <person name="Sharon I."/>
            <person name="Castelle C.J."/>
            <person name="Singh A."/>
            <person name="Wilkins M.J."/>
            <person name="Williams K.H."/>
            <person name="Banfield J.F."/>
        </authorList>
    </citation>
    <scope>NUCLEOTIDE SEQUENCE [LARGE SCALE GENOMIC DNA]</scope>
</reference>
<evidence type="ECO:0000313" key="2">
    <source>
        <dbReference type="Proteomes" id="UP000034354"/>
    </source>
</evidence>
<dbReference type="Gene3D" id="3.40.50.150">
    <property type="entry name" value="Vaccinia Virus protein VP39"/>
    <property type="match status" value="1"/>
</dbReference>
<gene>
    <name evidence="1" type="ORF">UX09_C0009G0002</name>
</gene>
<dbReference type="AlphaFoldDB" id="A0A0G1QJN3"/>
<evidence type="ECO:0008006" key="3">
    <source>
        <dbReference type="Google" id="ProtNLM"/>
    </source>
</evidence>
<sequence length="211" mass="23959">MTIWDKAYKNYQKDGQAWVSLLAEMHPLFKKFLSKSKFKTKQALDIGCGVGRHLSFLASKGFKVDGIDSSSTAVKMTKDLLGKKAGRIKVADMFKFRIAKDRYDLIISFSTIHHGFKKDIQNLVDKIHTALVDSGKIFITVPDLQAIKKKNVYVRENKPLKNGSYIPTTGTDKGLVHSYYTKAEVQKLFSKFKKLQLDLDDHGKWVVRASK</sequence>